<gene>
    <name evidence="2" type="ORF">Moror_3691</name>
</gene>
<organism evidence="2 3">
    <name type="scientific">Moniliophthora roreri (strain MCA 2997)</name>
    <name type="common">Cocoa frosty pod rot fungus</name>
    <name type="synonym">Crinipellis roreri</name>
    <dbReference type="NCBI Taxonomy" id="1381753"/>
    <lineage>
        <taxon>Eukaryota</taxon>
        <taxon>Fungi</taxon>
        <taxon>Dikarya</taxon>
        <taxon>Basidiomycota</taxon>
        <taxon>Agaricomycotina</taxon>
        <taxon>Agaricomycetes</taxon>
        <taxon>Agaricomycetidae</taxon>
        <taxon>Agaricales</taxon>
        <taxon>Marasmiineae</taxon>
        <taxon>Marasmiaceae</taxon>
        <taxon>Moniliophthora</taxon>
    </lineage>
</organism>
<evidence type="ECO:0000259" key="1">
    <source>
        <dbReference type="Pfam" id="PF10544"/>
    </source>
</evidence>
<evidence type="ECO:0000313" key="3">
    <source>
        <dbReference type="Proteomes" id="UP000017559"/>
    </source>
</evidence>
<feature type="domain" description="Bacteriophage T5 Orf172 DNA-binding" evidence="1">
    <location>
        <begin position="196"/>
        <end position="281"/>
    </location>
</feature>
<dbReference type="OrthoDB" id="2017974at2759"/>
<dbReference type="KEGG" id="mrr:Moror_3691"/>
<dbReference type="Proteomes" id="UP000017559">
    <property type="component" value="Unassembled WGS sequence"/>
</dbReference>
<keyword evidence="3" id="KW-1185">Reference proteome</keyword>
<dbReference type="InterPro" id="IPR053006">
    <property type="entry name" value="Meiosis_regulatory"/>
</dbReference>
<dbReference type="PANTHER" id="PTHR28094">
    <property type="entry name" value="MEIOTICALLY UP-REGULATED GENE 113 PROTEIN"/>
    <property type="match status" value="1"/>
</dbReference>
<proteinExistence type="predicted"/>
<name>V2W6W8_MONRO</name>
<dbReference type="InterPro" id="IPR018306">
    <property type="entry name" value="Phage_T5_Orf172_DNA-bd"/>
</dbReference>
<dbReference type="HOGENOM" id="CLU_906400_0_0_1"/>
<dbReference type="Pfam" id="PF10544">
    <property type="entry name" value="T5orf172"/>
    <property type="match status" value="1"/>
</dbReference>
<dbReference type="AlphaFoldDB" id="V2W6W8"/>
<dbReference type="PANTHER" id="PTHR28094:SF1">
    <property type="entry name" value="MEIOTICALLY UP-REGULATED GENE 113 PROTEIN"/>
    <property type="match status" value="1"/>
</dbReference>
<evidence type="ECO:0000313" key="2">
    <source>
        <dbReference type="EMBL" id="ESK82558.1"/>
    </source>
</evidence>
<reference evidence="2 3" key="1">
    <citation type="journal article" date="2014" name="BMC Genomics">
        <title>Genome and secretome analysis of the hemibiotrophic fungal pathogen, Moniliophthora roreri, which causes frosty pod rot disease of cacao: mechanisms of the biotrophic and necrotrophic phases.</title>
        <authorList>
            <person name="Meinhardt L.W."/>
            <person name="Costa G.G.L."/>
            <person name="Thomazella D.P.T."/>
            <person name="Teixeira P.J.P.L."/>
            <person name="Carazzolle M.F."/>
            <person name="Schuster S.C."/>
            <person name="Carlson J.E."/>
            <person name="Guiltinan M.J."/>
            <person name="Mieczkowski P."/>
            <person name="Farmer A."/>
            <person name="Ramaraj T."/>
            <person name="Crozier J."/>
            <person name="Davis R.E."/>
            <person name="Shao J."/>
            <person name="Melnick R.L."/>
            <person name="Pereira G.A.G."/>
            <person name="Bailey B.A."/>
        </authorList>
    </citation>
    <scope>NUCLEOTIDE SEQUENCE [LARGE SCALE GENOMIC DNA]</scope>
    <source>
        <strain evidence="2 3">MCA 2997</strain>
    </source>
</reference>
<accession>V2W6W8</accession>
<comment type="caution">
    <text evidence="2">The sequence shown here is derived from an EMBL/GenBank/DDBJ whole genome shotgun (WGS) entry which is preliminary data.</text>
</comment>
<sequence length="307" mass="34665">MAIINISTILKYNKPNSVLKQCGGVAPQDAATWVIAKKEKDGDCMDMDKDSKARAQITPPVSDAEQDVVGVPVAFKLSLELTFAMLSHVLKRPTSRASQPLHICWGYTLCVSKQRINSFRPKSRQDSSKRVHIVFPLDFMLSAAQLFKQLLFPYPLYEALQPQPVVLLVKFLQRLTEARSSSESTGDIYCARVRVPGDDQILFKIGRVVDVEKRLQQWCVQHGGLMEVELQGKVEAKYYRRTEELVHLLLEALATQRPRETCTIIKCGQVHQEIFEFASETAWHNDILPVIEAVATLLNEQDFILAA</sequence>
<protein>
    <recommendedName>
        <fullName evidence="1">Bacteriophage T5 Orf172 DNA-binding domain-containing protein</fullName>
    </recommendedName>
</protein>
<dbReference type="EMBL" id="AWSO01001873">
    <property type="protein sequence ID" value="ESK82558.1"/>
    <property type="molecule type" value="Genomic_DNA"/>
</dbReference>